<evidence type="ECO:0000256" key="2">
    <source>
        <dbReference type="SAM" id="Phobius"/>
    </source>
</evidence>
<feature type="transmembrane region" description="Helical" evidence="2">
    <location>
        <begin position="20"/>
        <end position="38"/>
    </location>
</feature>
<reference evidence="3 4" key="1">
    <citation type="journal article" date="2012" name="BMC Genomics">
        <title>Comparative genomic analysis of human infective Trypanosoma cruzi lineages with the bat-restricted subspecies T. cruzi marinkellei.</title>
        <authorList>
            <person name="Franzen O."/>
            <person name="Talavera-Lopez C."/>
            <person name="Ochaya S."/>
            <person name="Butler C.E."/>
            <person name="Messenger L.A."/>
            <person name="Lewis M.D."/>
            <person name="Llewellyn M.S."/>
            <person name="Marinkelle C.J."/>
            <person name="Tyler K.M."/>
            <person name="Miles M.A."/>
            <person name="Andersson B."/>
        </authorList>
    </citation>
    <scope>NUCLEOTIDE SEQUENCE [LARGE SCALE GENOMIC DNA]</scope>
    <source>
        <strain evidence="3 4">B7</strain>
    </source>
</reference>
<protein>
    <submittedName>
        <fullName evidence="3">Uncharacterized protein</fullName>
    </submittedName>
</protein>
<dbReference type="OrthoDB" id="239669at2759"/>
<dbReference type="EMBL" id="AHKC01011071">
    <property type="protein sequence ID" value="EKF31085.1"/>
    <property type="molecule type" value="Genomic_DNA"/>
</dbReference>
<evidence type="ECO:0000256" key="1">
    <source>
        <dbReference type="SAM" id="MobiDB-lite"/>
    </source>
</evidence>
<keyword evidence="2" id="KW-0812">Transmembrane</keyword>
<gene>
    <name evidence="3" type="ORF">MOQ_005084</name>
</gene>
<accession>K2MVK3</accession>
<sequence length="579" mass="64749">MCVCSRLHVHMFNALVTEGVVPFLSLSLLFFLVSLSVGEGSMDSLSFRLVRPMNRLTQLALLKHFQCHSEQLTAFNAKLIQRYALLDYVDHRTMLEILTKMAKQPPTTASLIGLRQTLQAVQRFPLGLEADKRAFETELLNSVLATPADTLSSVEYGALWSFTTQTTAWEDVLRLSNTFPLQSTLPLQSEKEFRIVLNQMLMSAIPVALTSPVSSSMDSQPRGVRLLKELVGEETALKRAFDGIVHSDDCWTERESAVFTFVGVVHALGRWPSEHIPEEKAWKQLALHPTTSHDVDLHQLLRMLVRVYSPLVPEYVRESLDEAMSTDLWRCYSELPNAPVAVFFGLGEPRLRFPVDQKTEEGHAMDRDEKTQDGLAINSPSRQMQEALRRLHERAVEKQLRSDGPPLGVSVLINLLISNTFLRVQGDLLHAIIAALKGTLALPSSLRSVTPLQAVIIAACLNQVQQMLKGTSASSLPAGDTSKDMEAISRLLVPLLSYKHMKDHGSARCVSMLLCDCPCWTREWGLEEGCLNLLREHAQDGFTKVQLQRMLKCDSHGLLSLPMEVKSILEKQAAEVPER</sequence>
<evidence type="ECO:0000313" key="4">
    <source>
        <dbReference type="Proteomes" id="UP000007350"/>
    </source>
</evidence>
<name>K2MVK3_TRYCR</name>
<keyword evidence="2" id="KW-0472">Membrane</keyword>
<proteinExistence type="predicted"/>
<dbReference type="AlphaFoldDB" id="K2MVK3"/>
<evidence type="ECO:0000313" key="3">
    <source>
        <dbReference type="EMBL" id="EKF31085.1"/>
    </source>
</evidence>
<feature type="region of interest" description="Disordered" evidence="1">
    <location>
        <begin position="359"/>
        <end position="379"/>
    </location>
</feature>
<dbReference type="Proteomes" id="UP000007350">
    <property type="component" value="Unassembled WGS sequence"/>
</dbReference>
<keyword evidence="4" id="KW-1185">Reference proteome</keyword>
<comment type="caution">
    <text evidence="3">The sequence shown here is derived from an EMBL/GenBank/DDBJ whole genome shotgun (WGS) entry which is preliminary data.</text>
</comment>
<feature type="compositionally biased region" description="Basic and acidic residues" evidence="1">
    <location>
        <begin position="359"/>
        <end position="372"/>
    </location>
</feature>
<keyword evidence="2" id="KW-1133">Transmembrane helix</keyword>
<organism evidence="3 4">
    <name type="scientific">Trypanosoma cruzi marinkellei</name>
    <dbReference type="NCBI Taxonomy" id="85056"/>
    <lineage>
        <taxon>Eukaryota</taxon>
        <taxon>Discoba</taxon>
        <taxon>Euglenozoa</taxon>
        <taxon>Kinetoplastea</taxon>
        <taxon>Metakinetoplastina</taxon>
        <taxon>Trypanosomatida</taxon>
        <taxon>Trypanosomatidae</taxon>
        <taxon>Trypanosoma</taxon>
        <taxon>Schizotrypanum</taxon>
    </lineage>
</organism>